<organism evidence="2 3">
    <name type="scientific">Kipferlia bialata</name>
    <dbReference type="NCBI Taxonomy" id="797122"/>
    <lineage>
        <taxon>Eukaryota</taxon>
        <taxon>Metamonada</taxon>
        <taxon>Carpediemonas-like organisms</taxon>
        <taxon>Kipferlia</taxon>
    </lineage>
</organism>
<dbReference type="AlphaFoldDB" id="A0A391P326"/>
<protein>
    <submittedName>
        <fullName evidence="2">Uncharacterized protein</fullName>
    </submittedName>
</protein>
<evidence type="ECO:0000313" key="2">
    <source>
        <dbReference type="EMBL" id="GCA62852.1"/>
    </source>
</evidence>
<reference evidence="2 3" key="1">
    <citation type="journal article" date="2018" name="PLoS ONE">
        <title>The draft genome of Kipferlia bialata reveals reductive genome evolution in fornicate parasites.</title>
        <authorList>
            <person name="Tanifuji G."/>
            <person name="Takabayashi S."/>
            <person name="Kume K."/>
            <person name="Takagi M."/>
            <person name="Nakayama T."/>
            <person name="Kamikawa R."/>
            <person name="Inagaki Y."/>
            <person name="Hashimoto T."/>
        </authorList>
    </citation>
    <scope>NUCLEOTIDE SEQUENCE [LARGE SCALE GENOMIC DNA]</scope>
    <source>
        <strain evidence="2">NY0173</strain>
    </source>
</reference>
<proteinExistence type="predicted"/>
<evidence type="ECO:0000313" key="3">
    <source>
        <dbReference type="Proteomes" id="UP000265618"/>
    </source>
</evidence>
<keyword evidence="3" id="KW-1185">Reference proteome</keyword>
<name>A0A391P326_9EUKA</name>
<accession>A0A391P326</accession>
<feature type="region of interest" description="Disordered" evidence="1">
    <location>
        <begin position="304"/>
        <end position="342"/>
    </location>
</feature>
<dbReference type="Proteomes" id="UP000265618">
    <property type="component" value="Unassembled WGS sequence"/>
</dbReference>
<feature type="compositionally biased region" description="Basic and acidic residues" evidence="1">
    <location>
        <begin position="304"/>
        <end position="316"/>
    </location>
</feature>
<dbReference type="EMBL" id="BDIP01001567">
    <property type="protein sequence ID" value="GCA62852.1"/>
    <property type="molecule type" value="Genomic_DNA"/>
</dbReference>
<comment type="caution">
    <text evidence="2">The sequence shown here is derived from an EMBL/GenBank/DDBJ whole genome shotgun (WGS) entry which is preliminary data.</text>
</comment>
<gene>
    <name evidence="2" type="ORF">KIPB_006204</name>
</gene>
<evidence type="ECO:0000256" key="1">
    <source>
        <dbReference type="SAM" id="MobiDB-lite"/>
    </source>
</evidence>
<sequence length="342" mass="38069">MPVKQSLGHLLFEHVHNTLTSDLVPGDGPLVCMDGRVVQRVTIVKEGGQLVMKGTAVSRIPDAVKQVASVCRTGQVLTVVGSGSMYALNLDMKVWRKVTYGITTPYTTPLSPVAVHEGKMYRVDGCACDASTGHCRVKVPKFPQTPTDDAPITAVDIPVDKSSCDLVVVGGVLHMFHTNPFWGVSQHRYISLERGEGYVKDPKYWGESKIPFKAHNPVVLAFKTYLVVIGGRHHESQVHAYSVHTGWREWVKVPVSLDRGVATGINENTFIIRGVTKSDTDDIEGGRRVCYRLTFMTPEEAARYNEDKSVKKERQRKERRVKQEPPINLLLDPAAKREAREE</sequence>